<dbReference type="UniPathway" id="UPA00619">
    <property type="reaction ID" value="UER00676"/>
</dbReference>
<sequence>MTNTASPVELVTVPCLRDNYAFVLHNAVTEQTVLIDAPEASPIKAVLAQRGWQLTDILLTHHHDDHVGGLQSLRGDARVIGARADAHRLPPLDLAVAEGDLLHICGQATHVIDVPGHTIGHIAFHMPDAGLVFTGDSLMALGCGRLFEGTPAQMWESLLKLRALPQQTMVCSGHEYTESNARFAVSLDPDNADLRLRIKTIETARAAGRPTVPSGLDEERRTNPFLRADDAGLKAHLGMQNQPDVDVFAQIRASKDRF</sequence>
<evidence type="ECO:0000256" key="5">
    <source>
        <dbReference type="ARBA" id="ARBA00022801"/>
    </source>
</evidence>
<keyword evidence="5 7" id="KW-0378">Hydrolase</keyword>
<dbReference type="PIRSF" id="PIRSF005457">
    <property type="entry name" value="Glx"/>
    <property type="match status" value="1"/>
</dbReference>
<comment type="pathway">
    <text evidence="2 7">Secondary metabolite metabolism; methylglyoxal degradation; (R)-lactate from methylglyoxal: step 2/2.</text>
</comment>
<dbReference type="STRING" id="314232.SKA53_11143"/>
<reference evidence="9 10" key="1">
    <citation type="submission" date="2006-01" db="EMBL/GenBank/DDBJ databases">
        <authorList>
            <person name="Hagstrom A."/>
            <person name="Ferriera S."/>
            <person name="Johnson J."/>
            <person name="Kravitz S."/>
            <person name="Halpern A."/>
            <person name="Remington K."/>
            <person name="Beeson K."/>
            <person name="Tran B."/>
            <person name="Rogers Y.-H."/>
            <person name="Friedman R."/>
            <person name="Venter J.C."/>
        </authorList>
    </citation>
    <scope>NUCLEOTIDE SEQUENCE [LARGE SCALE GENOMIC DNA]</scope>
    <source>
        <strain evidence="9 10">SKA53</strain>
    </source>
</reference>
<evidence type="ECO:0000256" key="1">
    <source>
        <dbReference type="ARBA" id="ARBA00001623"/>
    </source>
</evidence>
<dbReference type="InterPro" id="IPR050110">
    <property type="entry name" value="Glyoxalase_II_hydrolase"/>
</dbReference>
<dbReference type="Proteomes" id="UP000004507">
    <property type="component" value="Unassembled WGS sequence"/>
</dbReference>
<dbReference type="eggNOG" id="COG0491">
    <property type="taxonomic scope" value="Bacteria"/>
</dbReference>
<dbReference type="PANTHER" id="PTHR43705:SF1">
    <property type="entry name" value="HYDROXYACYLGLUTATHIONE HYDROLASE GLOB"/>
    <property type="match status" value="1"/>
</dbReference>
<comment type="function">
    <text evidence="7">Thiolesterase that catalyzes the hydrolysis of S-D-lactoyl-glutathione to form glutathione and D-lactic acid.</text>
</comment>
<comment type="cofactor">
    <cofactor evidence="7">
        <name>Zn(2+)</name>
        <dbReference type="ChEBI" id="CHEBI:29105"/>
    </cofactor>
    <text evidence="7">Binds 2 Zn(2+) ions per subunit.</text>
</comment>
<keyword evidence="6 7" id="KW-0862">Zinc</keyword>
<dbReference type="Pfam" id="PF00753">
    <property type="entry name" value="Lactamase_B"/>
    <property type="match status" value="1"/>
</dbReference>
<organism evidence="9 10">
    <name type="scientific">Yoonia vestfoldensis SKA53</name>
    <dbReference type="NCBI Taxonomy" id="314232"/>
    <lineage>
        <taxon>Bacteria</taxon>
        <taxon>Pseudomonadati</taxon>
        <taxon>Pseudomonadota</taxon>
        <taxon>Alphaproteobacteria</taxon>
        <taxon>Rhodobacterales</taxon>
        <taxon>Paracoccaceae</taxon>
        <taxon>Yoonia</taxon>
    </lineage>
</organism>
<dbReference type="InterPro" id="IPR036866">
    <property type="entry name" value="RibonucZ/Hydroxyglut_hydro"/>
</dbReference>
<evidence type="ECO:0000259" key="8">
    <source>
        <dbReference type="SMART" id="SM00849"/>
    </source>
</evidence>
<name>A3V203_9RHOB</name>
<evidence type="ECO:0000256" key="2">
    <source>
        <dbReference type="ARBA" id="ARBA00004963"/>
    </source>
</evidence>
<dbReference type="Gene3D" id="3.60.15.10">
    <property type="entry name" value="Ribonuclease Z/Hydroxyacylglutathione hydrolase-like"/>
    <property type="match status" value="1"/>
</dbReference>
<feature type="binding site" evidence="7">
    <location>
        <position position="63"/>
    </location>
    <ligand>
        <name>Zn(2+)</name>
        <dbReference type="ChEBI" id="CHEBI:29105"/>
        <label>1</label>
    </ligand>
</feature>
<evidence type="ECO:0000256" key="4">
    <source>
        <dbReference type="ARBA" id="ARBA00022723"/>
    </source>
</evidence>
<gene>
    <name evidence="7" type="primary">gloB</name>
    <name evidence="9" type="ORF">SKA53_11143</name>
</gene>
<feature type="binding site" evidence="7">
    <location>
        <position position="174"/>
    </location>
    <ligand>
        <name>Zn(2+)</name>
        <dbReference type="ChEBI" id="CHEBI:29105"/>
        <label>2</label>
    </ligand>
</feature>
<feature type="binding site" evidence="7">
    <location>
        <position position="65"/>
    </location>
    <ligand>
        <name>Zn(2+)</name>
        <dbReference type="ChEBI" id="CHEBI:29105"/>
        <label>2</label>
    </ligand>
</feature>
<dbReference type="SUPFAM" id="SSF56281">
    <property type="entry name" value="Metallo-hydrolase/oxidoreductase"/>
    <property type="match status" value="1"/>
</dbReference>
<dbReference type="AlphaFoldDB" id="A3V203"/>
<dbReference type="GO" id="GO:0004416">
    <property type="term" value="F:hydroxyacylglutathione hydrolase activity"/>
    <property type="evidence" value="ECO:0007669"/>
    <property type="project" value="UniProtKB-UniRule"/>
</dbReference>
<dbReference type="OrthoDB" id="9802248at2"/>
<feature type="binding site" evidence="7">
    <location>
        <position position="66"/>
    </location>
    <ligand>
        <name>Zn(2+)</name>
        <dbReference type="ChEBI" id="CHEBI:29105"/>
        <label>2</label>
    </ligand>
</feature>
<dbReference type="InterPro" id="IPR032282">
    <property type="entry name" value="HAGH_C"/>
</dbReference>
<dbReference type="GO" id="GO:0046872">
    <property type="term" value="F:metal ion binding"/>
    <property type="evidence" value="ECO:0007669"/>
    <property type="project" value="UniProtKB-KW"/>
</dbReference>
<feature type="binding site" evidence="7">
    <location>
        <position position="61"/>
    </location>
    <ligand>
        <name>Zn(2+)</name>
        <dbReference type="ChEBI" id="CHEBI:29105"/>
        <label>1</label>
    </ligand>
</feature>
<dbReference type="InterPro" id="IPR017782">
    <property type="entry name" value="Hydroxyacylglutathione_Hdrlase"/>
</dbReference>
<dbReference type="GO" id="GO:0019243">
    <property type="term" value="P:methylglyoxal catabolic process to D-lactate via S-lactoyl-glutathione"/>
    <property type="evidence" value="ECO:0007669"/>
    <property type="project" value="UniProtKB-UniRule"/>
</dbReference>
<dbReference type="EMBL" id="AAMS01000002">
    <property type="protein sequence ID" value="EAQ07384.1"/>
    <property type="molecule type" value="Genomic_DNA"/>
</dbReference>
<feature type="binding site" evidence="7">
    <location>
        <position position="136"/>
    </location>
    <ligand>
        <name>Zn(2+)</name>
        <dbReference type="ChEBI" id="CHEBI:29105"/>
        <label>1</label>
    </ligand>
</feature>
<protein>
    <recommendedName>
        <fullName evidence="7">Hydroxyacylglutathione hydrolase</fullName>
        <ecNumber evidence="7">3.1.2.6</ecNumber>
    </recommendedName>
    <alternativeName>
        <fullName evidence="7">Glyoxalase II</fullName>
        <shortName evidence="7">Glx II</shortName>
    </alternativeName>
</protein>
<dbReference type="NCBIfam" id="TIGR03413">
    <property type="entry name" value="GSH_gloB"/>
    <property type="match status" value="1"/>
</dbReference>
<accession>A3V203</accession>
<dbReference type="HOGENOM" id="CLU_030571_4_1_5"/>
<dbReference type="PANTHER" id="PTHR43705">
    <property type="entry name" value="HYDROXYACYLGLUTATHIONE HYDROLASE"/>
    <property type="match status" value="1"/>
</dbReference>
<dbReference type="Pfam" id="PF16123">
    <property type="entry name" value="HAGH_C"/>
    <property type="match status" value="1"/>
</dbReference>
<feature type="binding site" evidence="7">
    <location>
        <position position="117"/>
    </location>
    <ligand>
        <name>Zn(2+)</name>
        <dbReference type="ChEBI" id="CHEBI:29105"/>
        <label>1</label>
    </ligand>
</feature>
<comment type="catalytic activity">
    <reaction evidence="1 7">
        <text>an S-(2-hydroxyacyl)glutathione + H2O = a 2-hydroxy carboxylate + glutathione + H(+)</text>
        <dbReference type="Rhea" id="RHEA:21864"/>
        <dbReference type="ChEBI" id="CHEBI:15377"/>
        <dbReference type="ChEBI" id="CHEBI:15378"/>
        <dbReference type="ChEBI" id="CHEBI:57925"/>
        <dbReference type="ChEBI" id="CHEBI:58896"/>
        <dbReference type="ChEBI" id="CHEBI:71261"/>
        <dbReference type="EC" id="3.1.2.6"/>
    </reaction>
</comment>
<dbReference type="SMART" id="SM00849">
    <property type="entry name" value="Lactamase_B"/>
    <property type="match status" value="1"/>
</dbReference>
<keyword evidence="4 7" id="KW-0479">Metal-binding</keyword>
<dbReference type="EC" id="3.1.2.6" evidence="7"/>
<feature type="domain" description="Metallo-beta-lactamase" evidence="8">
    <location>
        <begin position="18"/>
        <end position="174"/>
    </location>
</feature>
<evidence type="ECO:0000256" key="6">
    <source>
        <dbReference type="ARBA" id="ARBA00022833"/>
    </source>
</evidence>
<dbReference type="InterPro" id="IPR035680">
    <property type="entry name" value="Clx_II_MBL"/>
</dbReference>
<proteinExistence type="inferred from homology"/>
<feature type="binding site" evidence="7">
    <location>
        <position position="136"/>
    </location>
    <ligand>
        <name>Zn(2+)</name>
        <dbReference type="ChEBI" id="CHEBI:29105"/>
        <label>2</label>
    </ligand>
</feature>
<dbReference type="RefSeq" id="WP_007206170.1">
    <property type="nucleotide sequence ID" value="NZ_CH672414.1"/>
</dbReference>
<dbReference type="HAMAP" id="MF_01374">
    <property type="entry name" value="Glyoxalase_2"/>
    <property type="match status" value="1"/>
</dbReference>
<evidence type="ECO:0000256" key="3">
    <source>
        <dbReference type="ARBA" id="ARBA00006759"/>
    </source>
</evidence>
<evidence type="ECO:0000313" key="10">
    <source>
        <dbReference type="Proteomes" id="UP000004507"/>
    </source>
</evidence>
<keyword evidence="10" id="KW-1185">Reference proteome</keyword>
<comment type="similarity">
    <text evidence="3 7">Belongs to the metallo-beta-lactamase superfamily. Glyoxalase II family.</text>
</comment>
<comment type="caution">
    <text evidence="9">The sequence shown here is derived from an EMBL/GenBank/DDBJ whole genome shotgun (WGS) entry which is preliminary data.</text>
</comment>
<comment type="subunit">
    <text evidence="7">Monomer.</text>
</comment>
<dbReference type="InterPro" id="IPR001279">
    <property type="entry name" value="Metallo-B-lactamas"/>
</dbReference>
<evidence type="ECO:0000256" key="7">
    <source>
        <dbReference type="HAMAP-Rule" id="MF_01374"/>
    </source>
</evidence>
<evidence type="ECO:0000313" key="9">
    <source>
        <dbReference type="EMBL" id="EAQ07384.1"/>
    </source>
</evidence>
<dbReference type="CDD" id="cd07723">
    <property type="entry name" value="hydroxyacylglutathione_hydrolase_MBL-fold"/>
    <property type="match status" value="1"/>
</dbReference>